<dbReference type="InterPro" id="IPR001296">
    <property type="entry name" value="Glyco_trans_1"/>
</dbReference>
<dbReference type="PANTHER" id="PTHR12526:SF510">
    <property type="entry name" value="D-INOSITOL 3-PHOSPHATE GLYCOSYLTRANSFERASE"/>
    <property type="match status" value="1"/>
</dbReference>
<evidence type="ECO:0000313" key="5">
    <source>
        <dbReference type="EMBL" id="KAA1189961.1"/>
    </source>
</evidence>
<dbReference type="CDD" id="cd03801">
    <property type="entry name" value="GT4_PimA-like"/>
    <property type="match status" value="1"/>
</dbReference>
<dbReference type="Proteomes" id="UP000323708">
    <property type="component" value="Unassembled WGS sequence"/>
</dbReference>
<gene>
    <name evidence="5" type="ORF">F0M18_12870</name>
</gene>
<sequence length="367" mass="40338">MNEMKVLHICWDLGQGGIQRYLVDLLSFHKERFSSRVIVLSTPGALSEEVSGLCKGVDYVGMSNGLDASALMRILKLLKAHDYDVIHTHANNAILALALKFQSGPVLFTEHGGRLLNRDRGALLFYKYLSSNIDRFIAISQYMADMMCAENASIHSRIKVIHNGVDYDHIVEACRAGTVVSDLPVGQKVGFVGRLTSDKGIDLFIETARLVHAERPEVAFIVVGEGPAKEEMQVLVESYGLEESVHFLGYRKDAREIIGSLNLCLFTSRYEGFGLVVAESLAAGVPVVAMDERSAVSELIRNGVEGVLVKGLDTSGAAKEVIRLLDDPDLMERMSSAGRDRAKEFTIARNADLVAEEYLKLMETTTT</sequence>
<dbReference type="PANTHER" id="PTHR12526">
    <property type="entry name" value="GLYCOSYLTRANSFERASE"/>
    <property type="match status" value="1"/>
</dbReference>
<reference evidence="5 6" key="1">
    <citation type="submission" date="2019-09" db="EMBL/GenBank/DDBJ databases">
        <authorList>
            <person name="Chen X.-Y."/>
        </authorList>
    </citation>
    <scope>NUCLEOTIDE SEQUENCE [LARGE SCALE GENOMIC DNA]</scope>
    <source>
        <strain evidence="5 6">NY5</strain>
    </source>
</reference>
<dbReference type="SUPFAM" id="SSF53756">
    <property type="entry name" value="UDP-Glycosyltransferase/glycogen phosphorylase"/>
    <property type="match status" value="1"/>
</dbReference>
<dbReference type="RefSeq" id="WP_149611862.1">
    <property type="nucleotide sequence ID" value="NZ_VTUX01000006.1"/>
</dbReference>
<evidence type="ECO:0000259" key="4">
    <source>
        <dbReference type="Pfam" id="PF13439"/>
    </source>
</evidence>
<protein>
    <submittedName>
        <fullName evidence="5">Glycosyltransferase family 4 protein</fullName>
    </submittedName>
</protein>
<evidence type="ECO:0000313" key="6">
    <source>
        <dbReference type="Proteomes" id="UP000323708"/>
    </source>
</evidence>
<name>A0A5B0WUT5_9GAMM</name>
<feature type="domain" description="Glycosyltransferase subfamily 4-like N-terminal" evidence="4">
    <location>
        <begin position="16"/>
        <end position="168"/>
    </location>
</feature>
<accession>A0A5B0WUT5</accession>
<evidence type="ECO:0000256" key="2">
    <source>
        <dbReference type="ARBA" id="ARBA00022679"/>
    </source>
</evidence>
<proteinExistence type="predicted"/>
<keyword evidence="6" id="KW-1185">Reference proteome</keyword>
<feature type="domain" description="Glycosyl transferase family 1" evidence="3">
    <location>
        <begin position="188"/>
        <end position="340"/>
    </location>
</feature>
<dbReference type="GO" id="GO:1901135">
    <property type="term" value="P:carbohydrate derivative metabolic process"/>
    <property type="evidence" value="ECO:0007669"/>
    <property type="project" value="UniProtKB-ARBA"/>
</dbReference>
<dbReference type="Pfam" id="PF00534">
    <property type="entry name" value="Glycos_transf_1"/>
    <property type="match status" value="1"/>
</dbReference>
<dbReference type="Pfam" id="PF13439">
    <property type="entry name" value="Glyco_transf_4"/>
    <property type="match status" value="1"/>
</dbReference>
<dbReference type="InterPro" id="IPR028098">
    <property type="entry name" value="Glyco_trans_4-like_N"/>
</dbReference>
<evidence type="ECO:0000259" key="3">
    <source>
        <dbReference type="Pfam" id="PF00534"/>
    </source>
</evidence>
<dbReference type="Gene3D" id="3.40.50.2000">
    <property type="entry name" value="Glycogen Phosphorylase B"/>
    <property type="match status" value="2"/>
</dbReference>
<keyword evidence="1" id="KW-0328">Glycosyltransferase</keyword>
<organism evidence="5 6">
    <name type="scientific">Pseudohalioglobus sediminis</name>
    <dbReference type="NCBI Taxonomy" id="2606449"/>
    <lineage>
        <taxon>Bacteria</taxon>
        <taxon>Pseudomonadati</taxon>
        <taxon>Pseudomonadota</taxon>
        <taxon>Gammaproteobacteria</taxon>
        <taxon>Cellvibrionales</taxon>
        <taxon>Halieaceae</taxon>
        <taxon>Pseudohalioglobus</taxon>
    </lineage>
</organism>
<dbReference type="GO" id="GO:0016757">
    <property type="term" value="F:glycosyltransferase activity"/>
    <property type="evidence" value="ECO:0007669"/>
    <property type="project" value="UniProtKB-KW"/>
</dbReference>
<dbReference type="AlphaFoldDB" id="A0A5B0WUT5"/>
<evidence type="ECO:0000256" key="1">
    <source>
        <dbReference type="ARBA" id="ARBA00022676"/>
    </source>
</evidence>
<comment type="caution">
    <text evidence="5">The sequence shown here is derived from an EMBL/GenBank/DDBJ whole genome shotgun (WGS) entry which is preliminary data.</text>
</comment>
<dbReference type="EMBL" id="VTUX01000006">
    <property type="protein sequence ID" value="KAA1189961.1"/>
    <property type="molecule type" value="Genomic_DNA"/>
</dbReference>
<keyword evidence="2 5" id="KW-0808">Transferase</keyword>